<keyword evidence="4" id="KW-1185">Reference proteome</keyword>
<dbReference type="InterPro" id="IPR038763">
    <property type="entry name" value="DHH_sf"/>
</dbReference>
<dbReference type="Proteomes" id="UP001254848">
    <property type="component" value="Unassembled WGS sequence"/>
</dbReference>
<feature type="domain" description="DDH" evidence="1">
    <location>
        <begin position="17"/>
        <end position="152"/>
    </location>
</feature>
<dbReference type="InterPro" id="IPR001667">
    <property type="entry name" value="DDH_dom"/>
</dbReference>
<name>A0ABU3NZS3_9FIRM</name>
<evidence type="ECO:0000313" key="3">
    <source>
        <dbReference type="EMBL" id="MDT8901341.1"/>
    </source>
</evidence>
<feature type="domain" description="DHHA1" evidence="2">
    <location>
        <begin position="231"/>
        <end position="313"/>
    </location>
</feature>
<gene>
    <name evidence="3" type="ORF">Q4T40_08835</name>
</gene>
<comment type="caution">
    <text evidence="3">The sequence shown here is derived from an EMBL/GenBank/DDBJ whole genome shotgun (WGS) entry which is preliminary data.</text>
</comment>
<evidence type="ECO:0000259" key="2">
    <source>
        <dbReference type="Pfam" id="PF02272"/>
    </source>
</evidence>
<dbReference type="InterPro" id="IPR051319">
    <property type="entry name" value="Oligoribo/pAp-PDE_c-di-AMP_PDE"/>
</dbReference>
<reference evidence="3 4" key="1">
    <citation type="submission" date="2023-07" db="EMBL/GenBank/DDBJ databases">
        <title>The novel representative of Negativicutes class, Anaeroselena agilis gen. nov. sp. nov.</title>
        <authorList>
            <person name="Prokofeva M.I."/>
            <person name="Elcheninov A.G."/>
            <person name="Klyukina A."/>
            <person name="Kublanov I.V."/>
            <person name="Frolov E.N."/>
            <person name="Podosokorskaya O.A."/>
        </authorList>
    </citation>
    <scope>NUCLEOTIDE SEQUENCE [LARGE SCALE GENOMIC DNA]</scope>
    <source>
        <strain evidence="3 4">4137-cl</strain>
    </source>
</reference>
<dbReference type="Pfam" id="PF02272">
    <property type="entry name" value="DHHA1"/>
    <property type="match status" value="1"/>
</dbReference>
<evidence type="ECO:0000259" key="1">
    <source>
        <dbReference type="Pfam" id="PF01368"/>
    </source>
</evidence>
<dbReference type="EMBL" id="JAUOZS010000001">
    <property type="protein sequence ID" value="MDT8901341.1"/>
    <property type="molecule type" value="Genomic_DNA"/>
</dbReference>
<dbReference type="InterPro" id="IPR003156">
    <property type="entry name" value="DHHA1_dom"/>
</dbReference>
<proteinExistence type="predicted"/>
<dbReference type="PANTHER" id="PTHR47618:SF1">
    <property type="entry name" value="BIFUNCTIONAL OLIGORIBONUCLEASE AND PAP PHOSPHATASE NRNA"/>
    <property type="match status" value="1"/>
</dbReference>
<sequence length="317" mass="34207">MEISLRHVANMLNEAERIVITAHIHPDGDSLGSMLALYASLAAQGKKVWLLLDDEVPAVYRFLPGAELIRRPEGKMEADLLVVLDASDADRVTAVVEAVRAKTLNIDHHISNTKFTDYWYIDSQAAATGEIILDLLHLMKLEITADIAVNLFTAIATDCGFFRYANASSATLRHAADLIDRGARPHVIAEQLETKPLASIMTLRGVLDSLEIHAGGRIATVTVYVDAAENAAETTEGYINYPRNIEGVELAVLFKPVDDNATRVSFRSRRLDVARLALGFGGGGHARAAGCTVASGLAGAKEQILRAAERLLAESGL</sequence>
<dbReference type="SUPFAM" id="SSF64182">
    <property type="entry name" value="DHH phosphoesterases"/>
    <property type="match status" value="1"/>
</dbReference>
<dbReference type="RefSeq" id="WP_413779853.1">
    <property type="nucleotide sequence ID" value="NZ_JAUOZS010000001.1"/>
</dbReference>
<organism evidence="3 4">
    <name type="scientific">Anaeroselena agilis</name>
    <dbReference type="NCBI Taxonomy" id="3063788"/>
    <lineage>
        <taxon>Bacteria</taxon>
        <taxon>Bacillati</taxon>
        <taxon>Bacillota</taxon>
        <taxon>Negativicutes</taxon>
        <taxon>Acetonemataceae</taxon>
        <taxon>Anaeroselena</taxon>
    </lineage>
</organism>
<dbReference type="Pfam" id="PF01368">
    <property type="entry name" value="DHH"/>
    <property type="match status" value="1"/>
</dbReference>
<accession>A0ABU3NZS3</accession>
<dbReference type="Gene3D" id="3.10.310.30">
    <property type="match status" value="1"/>
</dbReference>
<protein>
    <submittedName>
        <fullName evidence="3">DHH family phosphoesterase</fullName>
    </submittedName>
</protein>
<dbReference type="PANTHER" id="PTHR47618">
    <property type="entry name" value="BIFUNCTIONAL OLIGORIBONUCLEASE AND PAP PHOSPHATASE NRNA"/>
    <property type="match status" value="1"/>
</dbReference>
<dbReference type="Gene3D" id="3.90.1640.10">
    <property type="entry name" value="inorganic pyrophosphatase (n-terminal core)"/>
    <property type="match status" value="1"/>
</dbReference>
<evidence type="ECO:0000313" key="4">
    <source>
        <dbReference type="Proteomes" id="UP001254848"/>
    </source>
</evidence>